<dbReference type="Gene3D" id="3.20.20.100">
    <property type="entry name" value="NADP-dependent oxidoreductase domain"/>
    <property type="match status" value="1"/>
</dbReference>
<evidence type="ECO:0000256" key="1">
    <source>
        <dbReference type="ARBA" id="ARBA00023002"/>
    </source>
</evidence>
<feature type="domain" description="NADP-dependent oxidoreductase" evidence="3">
    <location>
        <begin position="42"/>
        <end position="292"/>
    </location>
</feature>
<evidence type="ECO:0000313" key="5">
    <source>
        <dbReference type="Proteomes" id="UP001175228"/>
    </source>
</evidence>
<name>A0AA39P3F1_9AGAR</name>
<evidence type="ECO:0000313" key="4">
    <source>
        <dbReference type="EMBL" id="KAK0476258.1"/>
    </source>
</evidence>
<reference evidence="4" key="1">
    <citation type="submission" date="2023-06" db="EMBL/GenBank/DDBJ databases">
        <authorList>
            <consortium name="Lawrence Berkeley National Laboratory"/>
            <person name="Ahrendt S."/>
            <person name="Sahu N."/>
            <person name="Indic B."/>
            <person name="Wong-Bajracharya J."/>
            <person name="Merenyi Z."/>
            <person name="Ke H.-M."/>
            <person name="Monk M."/>
            <person name="Kocsube S."/>
            <person name="Drula E."/>
            <person name="Lipzen A."/>
            <person name="Balint B."/>
            <person name="Henrissat B."/>
            <person name="Andreopoulos B."/>
            <person name="Martin F.M."/>
            <person name="Harder C.B."/>
            <person name="Rigling D."/>
            <person name="Ford K.L."/>
            <person name="Foster G.D."/>
            <person name="Pangilinan J."/>
            <person name="Papanicolaou A."/>
            <person name="Barry K."/>
            <person name="LaButti K."/>
            <person name="Viragh M."/>
            <person name="Koriabine M."/>
            <person name="Yan M."/>
            <person name="Riley R."/>
            <person name="Champramary S."/>
            <person name="Plett K.L."/>
            <person name="Tsai I.J."/>
            <person name="Slot J."/>
            <person name="Sipos G."/>
            <person name="Plett J."/>
            <person name="Nagy L.G."/>
            <person name="Grigoriev I.V."/>
        </authorList>
    </citation>
    <scope>NUCLEOTIDE SEQUENCE</scope>
    <source>
        <strain evidence="4">HWK02</strain>
    </source>
</reference>
<comment type="caution">
    <text evidence="4">The sequence shown here is derived from an EMBL/GenBank/DDBJ whole genome shotgun (WGS) entry which is preliminary data.</text>
</comment>
<gene>
    <name evidence="4" type="ORF">EDD18DRAFT_1366598</name>
</gene>
<dbReference type="InterPro" id="IPR050523">
    <property type="entry name" value="AKR_Detox_Biosynth"/>
</dbReference>
<dbReference type="PANTHER" id="PTHR43364:SF4">
    <property type="entry name" value="NAD(P)-LINKED OXIDOREDUCTASE SUPERFAMILY PROTEIN"/>
    <property type="match status" value="1"/>
</dbReference>
<dbReference type="EMBL" id="JAUEPU010000136">
    <property type="protein sequence ID" value="KAK0476258.1"/>
    <property type="molecule type" value="Genomic_DNA"/>
</dbReference>
<feature type="region of interest" description="Disordered" evidence="2">
    <location>
        <begin position="1"/>
        <end position="20"/>
    </location>
</feature>
<dbReference type="Proteomes" id="UP001175228">
    <property type="component" value="Unassembled WGS sequence"/>
</dbReference>
<dbReference type="Pfam" id="PF00248">
    <property type="entry name" value="Aldo_ket_red"/>
    <property type="match status" value="1"/>
</dbReference>
<dbReference type="InterPro" id="IPR036812">
    <property type="entry name" value="NAD(P)_OxRdtase_dom_sf"/>
</dbReference>
<organism evidence="4 5">
    <name type="scientific">Armillaria luteobubalina</name>
    <dbReference type="NCBI Taxonomy" id="153913"/>
    <lineage>
        <taxon>Eukaryota</taxon>
        <taxon>Fungi</taxon>
        <taxon>Dikarya</taxon>
        <taxon>Basidiomycota</taxon>
        <taxon>Agaricomycotina</taxon>
        <taxon>Agaricomycetes</taxon>
        <taxon>Agaricomycetidae</taxon>
        <taxon>Agaricales</taxon>
        <taxon>Marasmiineae</taxon>
        <taxon>Physalacriaceae</taxon>
        <taxon>Armillaria</taxon>
    </lineage>
</organism>
<sequence>MPLAGGTGNKGPKQEWPGQSVPWLTSRVATGSPDWLSDVQSITTVYATGITTFDTSKVYSNEQSEVVLGKAIKQENLPRDRMVVMTKVFHPARLNMEERVDGKEEKATEYATTHRYPNRYSLTREMQAFTRLKQGGQTVTPGNSLVDAMQNHAVKNDLTPFISMQNDYNILYHQDEHKMVPTLKVLSNVSFLPLSSLVHGAMTMPLDQQLALPSDNMCVSSSLPRLPIHWVARVPEGRNEWHNTIITTGNAMIQLEEIALQQNVTMTQMTIARSMSKEHVRALIISGLTTGQPLDTIRTMP</sequence>
<dbReference type="InterPro" id="IPR023210">
    <property type="entry name" value="NADP_OxRdtase_dom"/>
</dbReference>
<accession>A0AA39P3F1</accession>
<dbReference type="GO" id="GO:0016491">
    <property type="term" value="F:oxidoreductase activity"/>
    <property type="evidence" value="ECO:0007669"/>
    <property type="project" value="UniProtKB-KW"/>
</dbReference>
<evidence type="ECO:0000259" key="3">
    <source>
        <dbReference type="Pfam" id="PF00248"/>
    </source>
</evidence>
<dbReference type="AlphaFoldDB" id="A0AA39P3F1"/>
<keyword evidence="5" id="KW-1185">Reference proteome</keyword>
<dbReference type="SUPFAM" id="SSF51430">
    <property type="entry name" value="NAD(P)-linked oxidoreductase"/>
    <property type="match status" value="1"/>
</dbReference>
<protein>
    <submittedName>
        <fullName evidence="4">Aldo/keto reductase</fullName>
    </submittedName>
</protein>
<dbReference type="PANTHER" id="PTHR43364">
    <property type="entry name" value="NADH-SPECIFIC METHYLGLYOXAL REDUCTASE-RELATED"/>
    <property type="match status" value="1"/>
</dbReference>
<proteinExistence type="predicted"/>
<evidence type="ECO:0000256" key="2">
    <source>
        <dbReference type="SAM" id="MobiDB-lite"/>
    </source>
</evidence>
<keyword evidence="1" id="KW-0560">Oxidoreductase</keyword>